<dbReference type="CDD" id="cd09917">
    <property type="entry name" value="F-box_SF"/>
    <property type="match status" value="1"/>
</dbReference>
<dbReference type="Gene3D" id="1.20.1280.50">
    <property type="match status" value="1"/>
</dbReference>
<dbReference type="RefSeq" id="XP_036632175.1">
    <property type="nucleotide sequence ID" value="XM_036776156.1"/>
</dbReference>
<evidence type="ECO:0000259" key="1">
    <source>
        <dbReference type="PROSITE" id="PS50181"/>
    </source>
</evidence>
<dbReference type="EMBL" id="JACETU010000004">
    <property type="protein sequence ID" value="KAF7430897.1"/>
    <property type="molecule type" value="Genomic_DNA"/>
</dbReference>
<dbReference type="InterPro" id="IPR001810">
    <property type="entry name" value="F-box_dom"/>
</dbReference>
<dbReference type="PANTHER" id="PTHR12874">
    <property type="entry name" value="F-BOX ONLY PROTEIN 48-RELATED"/>
    <property type="match status" value="1"/>
</dbReference>
<sequence length="175" mass="20245">MALLTLSLTLRKEESGSNLVGLLAGIVKAFPSDCLLAPEDEKPPVFFSDLPDEVLLLIVHRMDNTTIGRFAQVCRKAWRRDLVVSTYKPPQISSLTELVPFIERHGHDYRRVYIEQPRDRQPGLTLSENHWIRQLITYNRYLRSFPDGRVLSLLVNEEYAPQQMIPLSRNNSRMK</sequence>
<dbReference type="InterPro" id="IPR036047">
    <property type="entry name" value="F-box-like_dom_sf"/>
</dbReference>
<dbReference type="PROSITE" id="PS50181">
    <property type="entry name" value="FBOX"/>
    <property type="match status" value="1"/>
</dbReference>
<feature type="domain" description="F-box" evidence="1">
    <location>
        <begin position="44"/>
        <end position="76"/>
    </location>
</feature>
<dbReference type="GO" id="GO:0031146">
    <property type="term" value="P:SCF-dependent proteasomal ubiquitin-dependent protein catabolic process"/>
    <property type="evidence" value="ECO:0007669"/>
    <property type="project" value="TreeGrafter"/>
</dbReference>
<dbReference type="AlphaFoldDB" id="A0A8H6ZXX5"/>
<dbReference type="PANTHER" id="PTHR12874:SF9">
    <property type="entry name" value="F-BOX ONLY PROTEIN 48"/>
    <property type="match status" value="1"/>
</dbReference>
<evidence type="ECO:0000313" key="3">
    <source>
        <dbReference type="Proteomes" id="UP000623687"/>
    </source>
</evidence>
<dbReference type="GO" id="GO:0005737">
    <property type="term" value="C:cytoplasm"/>
    <property type="evidence" value="ECO:0007669"/>
    <property type="project" value="TreeGrafter"/>
</dbReference>
<dbReference type="Pfam" id="PF00646">
    <property type="entry name" value="F-box"/>
    <property type="match status" value="1"/>
</dbReference>
<dbReference type="VEuPathDB" id="FungiDB:PC9H_006612"/>
<protein>
    <recommendedName>
        <fullName evidence="1">F-box domain-containing protein</fullName>
    </recommendedName>
</protein>
<gene>
    <name evidence="2" type="ORF">PC9H_006612</name>
</gene>
<comment type="caution">
    <text evidence="2">The sequence shown here is derived from an EMBL/GenBank/DDBJ whole genome shotgun (WGS) entry which is preliminary data.</text>
</comment>
<dbReference type="OrthoDB" id="2117972at2759"/>
<name>A0A8H6ZXX5_PLEOS</name>
<proteinExistence type="predicted"/>
<organism evidence="2 3">
    <name type="scientific">Pleurotus ostreatus</name>
    <name type="common">Oyster mushroom</name>
    <name type="synonym">White-rot fungus</name>
    <dbReference type="NCBI Taxonomy" id="5322"/>
    <lineage>
        <taxon>Eukaryota</taxon>
        <taxon>Fungi</taxon>
        <taxon>Dikarya</taxon>
        <taxon>Basidiomycota</taxon>
        <taxon>Agaricomycotina</taxon>
        <taxon>Agaricomycetes</taxon>
        <taxon>Agaricomycetidae</taxon>
        <taxon>Agaricales</taxon>
        <taxon>Pleurotineae</taxon>
        <taxon>Pleurotaceae</taxon>
        <taxon>Pleurotus</taxon>
    </lineage>
</organism>
<keyword evidence="3" id="KW-1185">Reference proteome</keyword>
<dbReference type="GO" id="GO:0019005">
    <property type="term" value="C:SCF ubiquitin ligase complex"/>
    <property type="evidence" value="ECO:0007669"/>
    <property type="project" value="TreeGrafter"/>
</dbReference>
<dbReference type="Proteomes" id="UP000623687">
    <property type="component" value="Unassembled WGS sequence"/>
</dbReference>
<evidence type="ECO:0000313" key="2">
    <source>
        <dbReference type="EMBL" id="KAF7430897.1"/>
    </source>
</evidence>
<dbReference type="SUPFAM" id="SSF81383">
    <property type="entry name" value="F-box domain"/>
    <property type="match status" value="1"/>
</dbReference>
<accession>A0A8H6ZXX5</accession>
<reference evidence="2" key="1">
    <citation type="submission" date="2019-07" db="EMBL/GenBank/DDBJ databases">
        <authorList>
            <person name="Palmer J.M."/>
        </authorList>
    </citation>
    <scope>NUCLEOTIDE SEQUENCE</scope>
    <source>
        <strain evidence="2">PC9</strain>
    </source>
</reference>
<dbReference type="GeneID" id="59376430"/>